<evidence type="ECO:0000259" key="1">
    <source>
        <dbReference type="Pfam" id="PF12697"/>
    </source>
</evidence>
<dbReference type="InterPro" id="IPR029058">
    <property type="entry name" value="AB_hydrolase_fold"/>
</dbReference>
<name>A0ABC8T3I3_9AQUA</name>
<dbReference type="Proteomes" id="UP001642360">
    <property type="component" value="Unassembled WGS sequence"/>
</dbReference>
<dbReference type="Gene3D" id="3.40.50.1820">
    <property type="entry name" value="alpha/beta hydrolase"/>
    <property type="match status" value="1"/>
</dbReference>
<evidence type="ECO:0000313" key="3">
    <source>
        <dbReference type="Proteomes" id="UP001642360"/>
    </source>
</evidence>
<keyword evidence="3" id="KW-1185">Reference proteome</keyword>
<feature type="domain" description="AB hydrolase-1" evidence="1">
    <location>
        <begin position="27"/>
        <end position="135"/>
    </location>
</feature>
<dbReference type="GO" id="GO:0016787">
    <property type="term" value="F:hydrolase activity"/>
    <property type="evidence" value="ECO:0007669"/>
    <property type="project" value="UniProtKB-ARBA"/>
</dbReference>
<reference evidence="2 3" key="1">
    <citation type="submission" date="2024-02" db="EMBL/GenBank/DDBJ databases">
        <authorList>
            <person name="Vignale AGUSTIN F."/>
            <person name="Sosa J E."/>
            <person name="Modenutti C."/>
        </authorList>
    </citation>
    <scope>NUCLEOTIDE SEQUENCE [LARGE SCALE GENOMIC DNA]</scope>
</reference>
<dbReference type="InterPro" id="IPR000073">
    <property type="entry name" value="AB_hydrolase_1"/>
</dbReference>
<evidence type="ECO:0000313" key="2">
    <source>
        <dbReference type="EMBL" id="CAK9163979.1"/>
    </source>
</evidence>
<organism evidence="2 3">
    <name type="scientific">Ilex paraguariensis</name>
    <name type="common">yerba mate</name>
    <dbReference type="NCBI Taxonomy" id="185542"/>
    <lineage>
        <taxon>Eukaryota</taxon>
        <taxon>Viridiplantae</taxon>
        <taxon>Streptophyta</taxon>
        <taxon>Embryophyta</taxon>
        <taxon>Tracheophyta</taxon>
        <taxon>Spermatophyta</taxon>
        <taxon>Magnoliopsida</taxon>
        <taxon>eudicotyledons</taxon>
        <taxon>Gunneridae</taxon>
        <taxon>Pentapetalae</taxon>
        <taxon>asterids</taxon>
        <taxon>campanulids</taxon>
        <taxon>Aquifoliales</taxon>
        <taxon>Aquifoliaceae</taxon>
        <taxon>Ilex</taxon>
    </lineage>
</organism>
<proteinExistence type="predicted"/>
<comment type="caution">
    <text evidence="2">The sequence shown here is derived from an EMBL/GenBank/DDBJ whole genome shotgun (WGS) entry which is preliminary data.</text>
</comment>
<dbReference type="EMBL" id="CAUOFW020004125">
    <property type="protein sequence ID" value="CAK9163979.1"/>
    <property type="molecule type" value="Genomic_DNA"/>
</dbReference>
<gene>
    <name evidence="2" type="ORF">ILEXP_LOCUS33052</name>
</gene>
<dbReference type="PANTHER" id="PTHR10992:SF785">
    <property type="entry name" value="METHYLESTERASE 14, CHLOROPLASTIC-RELATED"/>
    <property type="match status" value="1"/>
</dbReference>
<dbReference type="InterPro" id="IPR045889">
    <property type="entry name" value="MES/HNL"/>
</dbReference>
<dbReference type="Pfam" id="PF12697">
    <property type="entry name" value="Abhydrolase_6"/>
    <property type="match status" value="1"/>
</dbReference>
<accession>A0ABC8T3I3</accession>
<dbReference type="SUPFAM" id="SSF53474">
    <property type="entry name" value="alpha/beta-Hydrolases"/>
    <property type="match status" value="1"/>
</dbReference>
<dbReference type="AlphaFoldDB" id="A0ABC8T3I3"/>
<dbReference type="PANTHER" id="PTHR10992">
    <property type="entry name" value="METHYLESTERASE FAMILY MEMBER"/>
    <property type="match status" value="1"/>
</dbReference>
<sequence length="154" mass="17566">MYRFLCWHKIYPIQFPEFSENIKTKKFVLIHGEGFGAWCWYKSIALLKESGLLPIALDLMASGIELTDTNRVTTLADYSKPLIDYLQNLPEDEKVILVGHSSGGACISYALEHFSWKISKAVFLCATMVSDGQRPFDVFAEEVEFQYLTMHTTV</sequence>
<protein>
    <recommendedName>
        <fullName evidence="1">AB hydrolase-1 domain-containing protein</fullName>
    </recommendedName>
</protein>